<comment type="caution">
    <text evidence="2">The sequence shown here is derived from an EMBL/GenBank/DDBJ whole genome shotgun (WGS) entry which is preliminary data.</text>
</comment>
<reference evidence="2 3" key="1">
    <citation type="journal article" date="2018" name="Cell">
        <title>The Chara Genome: Secondary Complexity and Implications for Plant Terrestrialization.</title>
        <authorList>
            <person name="Nishiyama T."/>
            <person name="Sakayama H."/>
            <person name="Vries J.D."/>
            <person name="Buschmann H."/>
            <person name="Saint-Marcoux D."/>
            <person name="Ullrich K.K."/>
            <person name="Haas F.B."/>
            <person name="Vanderstraeten L."/>
            <person name="Becker D."/>
            <person name="Lang D."/>
            <person name="Vosolsobe S."/>
            <person name="Rombauts S."/>
            <person name="Wilhelmsson P.K.I."/>
            <person name="Janitza P."/>
            <person name="Kern R."/>
            <person name="Heyl A."/>
            <person name="Rumpler F."/>
            <person name="Villalobos L.I.A.C."/>
            <person name="Clay J.M."/>
            <person name="Skokan R."/>
            <person name="Toyoda A."/>
            <person name="Suzuki Y."/>
            <person name="Kagoshima H."/>
            <person name="Schijlen E."/>
            <person name="Tajeshwar N."/>
            <person name="Catarino B."/>
            <person name="Hetherington A.J."/>
            <person name="Saltykova A."/>
            <person name="Bonnot C."/>
            <person name="Breuninger H."/>
            <person name="Symeonidi A."/>
            <person name="Radhakrishnan G.V."/>
            <person name="Van Nieuwerburgh F."/>
            <person name="Deforce D."/>
            <person name="Chang C."/>
            <person name="Karol K.G."/>
            <person name="Hedrich R."/>
            <person name="Ulvskov P."/>
            <person name="Glockner G."/>
            <person name="Delwiche C.F."/>
            <person name="Petrasek J."/>
            <person name="Van de Peer Y."/>
            <person name="Friml J."/>
            <person name="Beilby M."/>
            <person name="Dolan L."/>
            <person name="Kohara Y."/>
            <person name="Sugano S."/>
            <person name="Fujiyama A."/>
            <person name="Delaux P.-M."/>
            <person name="Quint M."/>
            <person name="TheiBen G."/>
            <person name="Hagemann M."/>
            <person name="Harholt J."/>
            <person name="Dunand C."/>
            <person name="Zachgo S."/>
            <person name="Langdale J."/>
            <person name="Maumus F."/>
            <person name="Straeten D.V.D."/>
            <person name="Gould S.B."/>
            <person name="Rensing S.A."/>
        </authorList>
    </citation>
    <scope>NUCLEOTIDE SEQUENCE [LARGE SCALE GENOMIC DNA]</scope>
    <source>
        <strain evidence="2 3">S276</strain>
    </source>
</reference>
<feature type="region of interest" description="Disordered" evidence="1">
    <location>
        <begin position="1"/>
        <end position="74"/>
    </location>
</feature>
<dbReference type="Gramene" id="GBG90766">
    <property type="protein sequence ID" value="GBG90766"/>
    <property type="gene ID" value="CBR_g51272"/>
</dbReference>
<organism evidence="2 3">
    <name type="scientific">Chara braunii</name>
    <name type="common">Braun's stonewort</name>
    <dbReference type="NCBI Taxonomy" id="69332"/>
    <lineage>
        <taxon>Eukaryota</taxon>
        <taxon>Viridiplantae</taxon>
        <taxon>Streptophyta</taxon>
        <taxon>Charophyceae</taxon>
        <taxon>Charales</taxon>
        <taxon>Characeae</taxon>
        <taxon>Chara</taxon>
    </lineage>
</organism>
<evidence type="ECO:0000313" key="3">
    <source>
        <dbReference type="Proteomes" id="UP000265515"/>
    </source>
</evidence>
<gene>
    <name evidence="2" type="ORF">CBR_g51272</name>
</gene>
<feature type="compositionally biased region" description="Polar residues" evidence="1">
    <location>
        <begin position="25"/>
        <end position="35"/>
    </location>
</feature>
<name>A0A388M8A0_CHABU</name>
<proteinExistence type="predicted"/>
<dbReference type="Proteomes" id="UP000265515">
    <property type="component" value="Unassembled WGS sequence"/>
</dbReference>
<feature type="compositionally biased region" description="Polar residues" evidence="1">
    <location>
        <begin position="48"/>
        <end position="60"/>
    </location>
</feature>
<evidence type="ECO:0000256" key="1">
    <source>
        <dbReference type="SAM" id="MobiDB-lite"/>
    </source>
</evidence>
<accession>A0A388M8A0</accession>
<feature type="compositionally biased region" description="Basic residues" evidence="1">
    <location>
        <begin position="1"/>
        <end position="10"/>
    </location>
</feature>
<dbReference type="EMBL" id="BFEA01000839">
    <property type="protein sequence ID" value="GBG90766.1"/>
    <property type="molecule type" value="Genomic_DNA"/>
</dbReference>
<protein>
    <submittedName>
        <fullName evidence="2">Uncharacterized protein</fullName>
    </submittedName>
</protein>
<dbReference type="AlphaFoldDB" id="A0A388M8A0"/>
<keyword evidence="3" id="KW-1185">Reference proteome</keyword>
<sequence>MSFSKGRKTTTARPRLFPLFHGRGPQTTGRKTTTAGPRLFSLFRERGPQTTRQKTTTAGPSQAGAANDRAENDDGRAAVDDTTVTQSIVCCVRSKKWQRLKELTLETEAPNFVRTKFSCLPELKPPASVALQQWVVLVRCVHMKKWQRLTMLVLETEAPDFIRTKEHNDRRR</sequence>
<evidence type="ECO:0000313" key="2">
    <source>
        <dbReference type="EMBL" id="GBG90766.1"/>
    </source>
</evidence>